<accession>A0ABW3Z1F7</accession>
<dbReference type="InterPro" id="IPR029044">
    <property type="entry name" value="Nucleotide-diphossugar_trans"/>
</dbReference>
<evidence type="ECO:0000313" key="6">
    <source>
        <dbReference type="Proteomes" id="UP001597173"/>
    </source>
</evidence>
<evidence type="ECO:0000256" key="2">
    <source>
        <dbReference type="ARBA" id="ARBA00022676"/>
    </source>
</evidence>
<feature type="domain" description="Glycosyltransferase 2-like" evidence="4">
    <location>
        <begin position="14"/>
        <end position="178"/>
    </location>
</feature>
<protein>
    <submittedName>
        <fullName evidence="5">Glycosyltransferase family 2 protein</fullName>
    </submittedName>
</protein>
<dbReference type="Proteomes" id="UP001597173">
    <property type="component" value="Unassembled WGS sequence"/>
</dbReference>
<dbReference type="RefSeq" id="WP_374836250.1">
    <property type="nucleotide sequence ID" value="NZ_JBHEEW010000002.1"/>
</dbReference>
<keyword evidence="2" id="KW-0328">Glycosyltransferase</keyword>
<keyword evidence="3" id="KW-0808">Transferase</keyword>
<dbReference type="Pfam" id="PF00535">
    <property type="entry name" value="Glycos_transf_2"/>
    <property type="match status" value="1"/>
</dbReference>
<keyword evidence="6" id="KW-1185">Reference proteome</keyword>
<dbReference type="CDD" id="cd00761">
    <property type="entry name" value="Glyco_tranf_GTA_type"/>
    <property type="match status" value="1"/>
</dbReference>
<dbReference type="Gene3D" id="3.90.550.10">
    <property type="entry name" value="Spore Coat Polysaccharide Biosynthesis Protein SpsA, Chain A"/>
    <property type="match status" value="1"/>
</dbReference>
<evidence type="ECO:0000259" key="4">
    <source>
        <dbReference type="Pfam" id="PF00535"/>
    </source>
</evidence>
<sequence length="314" mass="34275">MNQPTPAAAIEAVVCIPTFRRPEWLQRTLLSVLAQKTDFPFAVVVIDNDGANPAGASVARQLLSEHGIAHAVDVESQQGNCHAINSAFRLALDRFPGARHLLMIDDDETAADAWLQNMVEAARTNEADIVGGPVIRTFETAAPAAIRNHSLFGSIDGASRAVPMIHGSGNCLIRRHVFERMPFPFFDLRFNFLGGGDMEFFTRCRLAGFRFWWCAEAVIQETVPADRANAKWLMTRSIRTGSINCVIDRLHMGAFATPKVIAKNLVSLGLGLARSMVILAHTGQVIPATHPLLMSVGRMAPLLGLLPKPYEAKS</sequence>
<proteinExistence type="inferred from homology"/>
<dbReference type="SUPFAM" id="SSF53448">
    <property type="entry name" value="Nucleotide-diphospho-sugar transferases"/>
    <property type="match status" value="1"/>
</dbReference>
<gene>
    <name evidence="5" type="ORF">ACFQ33_19470</name>
</gene>
<comment type="similarity">
    <text evidence="1">Belongs to the glycosyltransferase 2 family.</text>
</comment>
<dbReference type="EMBL" id="JBHTNF010000017">
    <property type="protein sequence ID" value="MFD1330073.1"/>
    <property type="molecule type" value="Genomic_DNA"/>
</dbReference>
<evidence type="ECO:0000256" key="1">
    <source>
        <dbReference type="ARBA" id="ARBA00006739"/>
    </source>
</evidence>
<dbReference type="InterPro" id="IPR001173">
    <property type="entry name" value="Glyco_trans_2-like"/>
</dbReference>
<evidence type="ECO:0000313" key="5">
    <source>
        <dbReference type="EMBL" id="MFD1330073.1"/>
    </source>
</evidence>
<reference evidence="6" key="1">
    <citation type="journal article" date="2019" name="Int. J. Syst. Evol. Microbiol.">
        <title>The Global Catalogue of Microorganisms (GCM) 10K type strain sequencing project: providing services to taxonomists for standard genome sequencing and annotation.</title>
        <authorList>
            <consortium name="The Broad Institute Genomics Platform"/>
            <consortium name="The Broad Institute Genome Sequencing Center for Infectious Disease"/>
            <person name="Wu L."/>
            <person name="Ma J."/>
        </authorList>
    </citation>
    <scope>NUCLEOTIDE SEQUENCE [LARGE SCALE GENOMIC DNA]</scope>
    <source>
        <strain evidence="6">CCUG 55609</strain>
    </source>
</reference>
<name>A0ABW3Z1F7_MYCRA</name>
<comment type="caution">
    <text evidence="5">The sequence shown here is derived from an EMBL/GenBank/DDBJ whole genome shotgun (WGS) entry which is preliminary data.</text>
</comment>
<organism evidence="5 6">
    <name type="scientific">Mycoplana ramosa</name>
    <name type="common">Mycoplana bullata</name>
    <dbReference type="NCBI Taxonomy" id="40837"/>
    <lineage>
        <taxon>Bacteria</taxon>
        <taxon>Pseudomonadati</taxon>
        <taxon>Pseudomonadota</taxon>
        <taxon>Alphaproteobacteria</taxon>
        <taxon>Hyphomicrobiales</taxon>
        <taxon>Rhizobiaceae</taxon>
        <taxon>Mycoplana</taxon>
    </lineage>
</organism>
<dbReference type="PANTHER" id="PTHR43179:SF12">
    <property type="entry name" value="GALACTOFURANOSYLTRANSFERASE GLFT2"/>
    <property type="match status" value="1"/>
</dbReference>
<evidence type="ECO:0000256" key="3">
    <source>
        <dbReference type="ARBA" id="ARBA00022679"/>
    </source>
</evidence>
<dbReference type="PANTHER" id="PTHR43179">
    <property type="entry name" value="RHAMNOSYLTRANSFERASE WBBL"/>
    <property type="match status" value="1"/>
</dbReference>